<evidence type="ECO:0000259" key="7">
    <source>
        <dbReference type="Pfam" id="PF01266"/>
    </source>
</evidence>
<dbReference type="Proteomes" id="UP000223968">
    <property type="component" value="Unassembled WGS sequence"/>
</dbReference>
<organism evidence="8 9">
    <name type="scientific">Helicocarpus griseus UAMH5409</name>
    <dbReference type="NCBI Taxonomy" id="1447875"/>
    <lineage>
        <taxon>Eukaryota</taxon>
        <taxon>Fungi</taxon>
        <taxon>Dikarya</taxon>
        <taxon>Ascomycota</taxon>
        <taxon>Pezizomycotina</taxon>
        <taxon>Eurotiomycetes</taxon>
        <taxon>Eurotiomycetidae</taxon>
        <taxon>Onygenales</taxon>
        <taxon>Ajellomycetaceae</taxon>
        <taxon>Helicocarpus</taxon>
    </lineage>
</organism>
<dbReference type="PANTHER" id="PTHR11530:SF11">
    <property type="entry name" value="D-ASPARTATE OXIDASE"/>
    <property type="match status" value="1"/>
</dbReference>
<accession>A0A2B7Y135</accession>
<evidence type="ECO:0000256" key="3">
    <source>
        <dbReference type="ARBA" id="ARBA00022630"/>
    </source>
</evidence>
<protein>
    <recommendedName>
        <fullName evidence="7">FAD dependent oxidoreductase domain-containing protein</fullName>
    </recommendedName>
</protein>
<comment type="caution">
    <text evidence="8">The sequence shown here is derived from an EMBL/GenBank/DDBJ whole genome shotgun (WGS) entry which is preliminary data.</text>
</comment>
<dbReference type="Gene3D" id="3.40.50.720">
    <property type="entry name" value="NAD(P)-binding Rossmann-like Domain"/>
    <property type="match status" value="1"/>
</dbReference>
<keyword evidence="9" id="KW-1185">Reference proteome</keyword>
<dbReference type="InterPro" id="IPR006076">
    <property type="entry name" value="FAD-dep_OxRdtase"/>
</dbReference>
<dbReference type="PANTHER" id="PTHR11530">
    <property type="entry name" value="D-AMINO ACID OXIDASE"/>
    <property type="match status" value="1"/>
</dbReference>
<feature type="domain" description="FAD dependent oxidoreductase" evidence="7">
    <location>
        <begin position="4"/>
        <end position="328"/>
    </location>
</feature>
<evidence type="ECO:0000313" key="9">
    <source>
        <dbReference type="Proteomes" id="UP000223968"/>
    </source>
</evidence>
<evidence type="ECO:0000256" key="4">
    <source>
        <dbReference type="ARBA" id="ARBA00022827"/>
    </source>
</evidence>
<dbReference type="EMBL" id="PDNB01000027">
    <property type="protein sequence ID" value="PGH15176.1"/>
    <property type="molecule type" value="Genomic_DNA"/>
</dbReference>
<dbReference type="GO" id="GO:0005737">
    <property type="term" value="C:cytoplasm"/>
    <property type="evidence" value="ECO:0007669"/>
    <property type="project" value="TreeGrafter"/>
</dbReference>
<feature type="binding site" evidence="6">
    <location>
        <position position="158"/>
    </location>
    <ligand>
        <name>FAD</name>
        <dbReference type="ChEBI" id="CHEBI:57692"/>
    </ligand>
</feature>
<dbReference type="GO" id="GO:0071949">
    <property type="term" value="F:FAD binding"/>
    <property type="evidence" value="ECO:0007669"/>
    <property type="project" value="InterPro"/>
</dbReference>
<dbReference type="Gene3D" id="3.30.9.10">
    <property type="entry name" value="D-Amino Acid Oxidase, subunit A, domain 2"/>
    <property type="match status" value="1"/>
</dbReference>
<dbReference type="AlphaFoldDB" id="A0A2B7Y135"/>
<keyword evidence="5" id="KW-0560">Oxidoreductase</keyword>
<dbReference type="OrthoDB" id="2015447at2759"/>
<proteinExistence type="inferred from homology"/>
<evidence type="ECO:0000313" key="8">
    <source>
        <dbReference type="EMBL" id="PGH15176.1"/>
    </source>
</evidence>
<comment type="similarity">
    <text evidence="2">Belongs to the DAMOX/DASOX family.</text>
</comment>
<sequence length="349" mass="39488">MAKITILGSGITGMSIASQLPKDSDITILGEFLPGDPMDQRYVSQWAGAIWLGVHTSTPREQKMQLGSFSELWRIAERYPESGARTIEMTEINDYGDKEQVWYQGKVPGFRFLEHHELPRGAKFGMKYQTIVITPPTFICWLRSRLEEQGVKFKRTFVRSLRDLKGMGHDVLINATGFGSVKLLDVEEKRIVPVRQQNIRIRNDQYNRLYIRRGGDGYYSTAFARGDGTVYIGGIKTEGESNFDAIVEQRNIIMRQQHENQPSVFPSPNPLDYDFITDHVGVFPMIRAENGGVRVEKQRLNGQNIVHAYGQEAGGYTFSFGLARQVAQYVNDYLAELPAATSEPIPSKL</sequence>
<keyword evidence="4 6" id="KW-0274">FAD</keyword>
<dbReference type="InterPro" id="IPR023209">
    <property type="entry name" value="DAO"/>
</dbReference>
<evidence type="ECO:0000256" key="6">
    <source>
        <dbReference type="PIRSR" id="PIRSR000189-1"/>
    </source>
</evidence>
<dbReference type="Pfam" id="PF01266">
    <property type="entry name" value="DAO"/>
    <property type="match status" value="1"/>
</dbReference>
<dbReference type="GO" id="GO:0019478">
    <property type="term" value="P:D-amino acid catabolic process"/>
    <property type="evidence" value="ECO:0007669"/>
    <property type="project" value="TreeGrafter"/>
</dbReference>
<feature type="binding site" evidence="6">
    <location>
        <position position="176"/>
    </location>
    <ligand>
        <name>FAD</name>
        <dbReference type="ChEBI" id="CHEBI:57692"/>
    </ligand>
</feature>
<evidence type="ECO:0000256" key="1">
    <source>
        <dbReference type="ARBA" id="ARBA00001974"/>
    </source>
</evidence>
<evidence type="ECO:0000256" key="5">
    <source>
        <dbReference type="ARBA" id="ARBA00023002"/>
    </source>
</evidence>
<comment type="cofactor">
    <cofactor evidence="1 6">
        <name>FAD</name>
        <dbReference type="ChEBI" id="CHEBI:57692"/>
    </cofactor>
</comment>
<reference evidence="8 9" key="1">
    <citation type="submission" date="2017-10" db="EMBL/GenBank/DDBJ databases">
        <title>Comparative genomics in systemic dimorphic fungi from Ajellomycetaceae.</title>
        <authorList>
            <person name="Munoz J.F."/>
            <person name="Mcewen J.G."/>
            <person name="Clay O.K."/>
            <person name="Cuomo C.A."/>
        </authorList>
    </citation>
    <scope>NUCLEOTIDE SEQUENCE [LARGE SCALE GENOMIC DNA]</scope>
    <source>
        <strain evidence="8 9">UAMH5409</strain>
    </source>
</reference>
<dbReference type="PIRSF" id="PIRSF000189">
    <property type="entry name" value="D-aa_oxidase"/>
    <property type="match status" value="1"/>
</dbReference>
<dbReference type="STRING" id="1447875.A0A2B7Y135"/>
<keyword evidence="3" id="KW-0285">Flavoprotein</keyword>
<dbReference type="SUPFAM" id="SSF54373">
    <property type="entry name" value="FAD-linked reductases, C-terminal domain"/>
    <property type="match status" value="1"/>
</dbReference>
<evidence type="ECO:0000256" key="2">
    <source>
        <dbReference type="ARBA" id="ARBA00006730"/>
    </source>
</evidence>
<dbReference type="SUPFAM" id="SSF51971">
    <property type="entry name" value="Nucleotide-binding domain"/>
    <property type="match status" value="1"/>
</dbReference>
<name>A0A2B7Y135_9EURO</name>
<dbReference type="GO" id="GO:0003884">
    <property type="term" value="F:D-amino-acid oxidase activity"/>
    <property type="evidence" value="ECO:0007669"/>
    <property type="project" value="InterPro"/>
</dbReference>
<gene>
    <name evidence="8" type="ORF">AJ79_02541</name>
</gene>